<dbReference type="CDD" id="cd02440">
    <property type="entry name" value="AdoMet_MTases"/>
    <property type="match status" value="1"/>
</dbReference>
<dbReference type="SUPFAM" id="SSF53335">
    <property type="entry name" value="S-adenosyl-L-methionine-dependent methyltransferases"/>
    <property type="match status" value="1"/>
</dbReference>
<reference evidence="3" key="3">
    <citation type="submission" date="2025-04" db="UniProtKB">
        <authorList>
            <consortium name="RefSeq"/>
        </authorList>
    </citation>
    <scope>IDENTIFICATION</scope>
    <source>
        <strain evidence="3">CBS 781.70</strain>
    </source>
</reference>
<dbReference type="GeneID" id="54422437"/>
<dbReference type="Gene3D" id="3.40.50.150">
    <property type="entry name" value="Vaccinia Virus protein VP39"/>
    <property type="match status" value="1"/>
</dbReference>
<dbReference type="Pfam" id="PF13489">
    <property type="entry name" value="Methyltransf_23"/>
    <property type="match status" value="1"/>
</dbReference>
<reference evidence="3" key="2">
    <citation type="submission" date="2020-04" db="EMBL/GenBank/DDBJ databases">
        <authorList>
            <consortium name="NCBI Genome Project"/>
        </authorList>
    </citation>
    <scope>NUCLEOTIDE SEQUENCE</scope>
    <source>
        <strain evidence="3">CBS 781.70</strain>
    </source>
</reference>
<organism evidence="1">
    <name type="scientific">Eremomyces bilateralis CBS 781.70</name>
    <dbReference type="NCBI Taxonomy" id="1392243"/>
    <lineage>
        <taxon>Eukaryota</taxon>
        <taxon>Fungi</taxon>
        <taxon>Dikarya</taxon>
        <taxon>Ascomycota</taxon>
        <taxon>Pezizomycotina</taxon>
        <taxon>Dothideomycetes</taxon>
        <taxon>Dothideomycetes incertae sedis</taxon>
        <taxon>Eremomycetales</taxon>
        <taxon>Eremomycetaceae</taxon>
        <taxon>Eremomyces</taxon>
    </lineage>
</organism>
<dbReference type="EMBL" id="ML975157">
    <property type="protein sequence ID" value="KAF1812688.1"/>
    <property type="molecule type" value="Genomic_DNA"/>
</dbReference>
<dbReference type="GO" id="GO:0008168">
    <property type="term" value="F:methyltransferase activity"/>
    <property type="evidence" value="ECO:0007669"/>
    <property type="project" value="UniProtKB-KW"/>
</dbReference>
<dbReference type="RefSeq" id="XP_033534319.1">
    <property type="nucleotide sequence ID" value="XM_033681867.1"/>
</dbReference>
<dbReference type="OrthoDB" id="3647at2759"/>
<keyword evidence="2" id="KW-1185">Reference proteome</keyword>
<proteinExistence type="predicted"/>
<dbReference type="GO" id="GO:0032259">
    <property type="term" value="P:methylation"/>
    <property type="evidence" value="ECO:0007669"/>
    <property type="project" value="UniProtKB-KW"/>
</dbReference>
<keyword evidence="1 3" id="KW-0489">Methyltransferase</keyword>
<name>A0A6G1G3U7_9PEZI</name>
<evidence type="ECO:0000313" key="2">
    <source>
        <dbReference type="Proteomes" id="UP000504638"/>
    </source>
</evidence>
<dbReference type="AlphaFoldDB" id="A0A6G1G3U7"/>
<evidence type="ECO:0000313" key="3">
    <source>
        <dbReference type="RefSeq" id="XP_033534319.1"/>
    </source>
</evidence>
<protein>
    <submittedName>
        <fullName evidence="1 3">S-adenosyl-L-methionine-dependent methyltransferase</fullName>
    </submittedName>
</protein>
<evidence type="ECO:0000313" key="1">
    <source>
        <dbReference type="EMBL" id="KAF1812688.1"/>
    </source>
</evidence>
<dbReference type="InterPro" id="IPR029063">
    <property type="entry name" value="SAM-dependent_MTases_sf"/>
</dbReference>
<gene>
    <name evidence="1 3" type="ORF">P152DRAFT_482160</name>
</gene>
<sequence>MASIQDANRAFFDKMVAEYDLKPWQKKLELNITNFLVEKRQWLGLDLGEDSQGPIRLLDYACGTGTITRALAPYVGQIRGIDISPKSVEKYNSLISTNLPAETKAVEGDLIAPNAVPAATPEFTGFDIVAVGFAFHHFSDYKLGIQRLQERLKPGGILLIIDFLGEVDESTMEAFAKRHNQSTTELRATMHKTGFEKGEISALMKDVGMVDTSEFELEGNLEIEFQDITMNRKAMFVKGTRQ</sequence>
<keyword evidence="1" id="KW-0808">Transferase</keyword>
<reference evidence="1 3" key="1">
    <citation type="submission" date="2020-01" db="EMBL/GenBank/DDBJ databases">
        <authorList>
            <consortium name="DOE Joint Genome Institute"/>
            <person name="Haridas S."/>
            <person name="Albert R."/>
            <person name="Binder M."/>
            <person name="Bloem J."/>
            <person name="Labutti K."/>
            <person name="Salamov A."/>
            <person name="Andreopoulos B."/>
            <person name="Baker S.E."/>
            <person name="Barry K."/>
            <person name="Bills G."/>
            <person name="Bluhm B.H."/>
            <person name="Cannon C."/>
            <person name="Castanera R."/>
            <person name="Culley D.E."/>
            <person name="Daum C."/>
            <person name="Ezra D."/>
            <person name="Gonzalez J.B."/>
            <person name="Henrissat B."/>
            <person name="Kuo A."/>
            <person name="Liang C."/>
            <person name="Lipzen A."/>
            <person name="Lutzoni F."/>
            <person name="Magnuson J."/>
            <person name="Mondo S."/>
            <person name="Nolan M."/>
            <person name="Ohm R."/>
            <person name="Pangilinan J."/>
            <person name="Park H.-J."/>
            <person name="Ramirez L."/>
            <person name="Alfaro M."/>
            <person name="Sun H."/>
            <person name="Tritt A."/>
            <person name="Yoshinaga Y."/>
            <person name="Zwiers L.-H."/>
            <person name="Turgeon B.G."/>
            <person name="Goodwin S.B."/>
            <person name="Spatafora J.W."/>
            <person name="Crous P.W."/>
            <person name="Grigoriev I.V."/>
        </authorList>
    </citation>
    <scope>NUCLEOTIDE SEQUENCE</scope>
    <source>
        <strain evidence="1 3">CBS 781.70</strain>
    </source>
</reference>
<dbReference type="PANTHER" id="PTHR43591">
    <property type="entry name" value="METHYLTRANSFERASE"/>
    <property type="match status" value="1"/>
</dbReference>
<accession>A0A6G1G3U7</accession>
<dbReference type="Proteomes" id="UP000504638">
    <property type="component" value="Unplaced"/>
</dbReference>
<dbReference type="PANTHER" id="PTHR43591:SF108">
    <property type="entry name" value="S-ADENOSYL-L-METHIONINE-DEPENDENT METHYLTRANSFERASE"/>
    <property type="match status" value="1"/>
</dbReference>